<comment type="caution">
    <text evidence="13">The sequence shown here is derived from an EMBL/GenBank/DDBJ whole genome shotgun (WGS) entry which is preliminary data.</text>
</comment>
<dbReference type="Gene3D" id="2.30.42.10">
    <property type="match status" value="1"/>
</dbReference>
<dbReference type="Proteomes" id="UP001596303">
    <property type="component" value="Unassembled WGS sequence"/>
</dbReference>
<dbReference type="InterPro" id="IPR041489">
    <property type="entry name" value="PDZ_6"/>
</dbReference>
<keyword evidence="8 11" id="KW-1133">Transmembrane helix</keyword>
<dbReference type="RefSeq" id="WP_377381663.1">
    <property type="nucleotide sequence ID" value="NZ_JBHSSW010000066.1"/>
</dbReference>
<comment type="subcellular location">
    <subcellularLocation>
        <location evidence="2">Membrane</location>
        <topology evidence="2">Multi-pass membrane protein</topology>
    </subcellularLocation>
</comment>
<dbReference type="SMART" id="SM00228">
    <property type="entry name" value="PDZ"/>
    <property type="match status" value="1"/>
</dbReference>
<evidence type="ECO:0000256" key="11">
    <source>
        <dbReference type="SAM" id="Phobius"/>
    </source>
</evidence>
<dbReference type="InterPro" id="IPR001478">
    <property type="entry name" value="PDZ"/>
</dbReference>
<evidence type="ECO:0000256" key="8">
    <source>
        <dbReference type="ARBA" id="ARBA00022989"/>
    </source>
</evidence>
<evidence type="ECO:0000256" key="6">
    <source>
        <dbReference type="ARBA" id="ARBA00022801"/>
    </source>
</evidence>
<comment type="cofactor">
    <cofactor evidence="1">
        <name>Zn(2+)</name>
        <dbReference type="ChEBI" id="CHEBI:29105"/>
    </cofactor>
</comment>
<evidence type="ECO:0000313" key="13">
    <source>
        <dbReference type="EMBL" id="MFC6199959.1"/>
    </source>
</evidence>
<keyword evidence="6" id="KW-0378">Hydrolase</keyword>
<feature type="transmembrane region" description="Helical" evidence="11">
    <location>
        <begin position="297"/>
        <end position="321"/>
    </location>
</feature>
<dbReference type="SUPFAM" id="SSF50156">
    <property type="entry name" value="PDZ domain-like"/>
    <property type="match status" value="1"/>
</dbReference>
<evidence type="ECO:0000256" key="9">
    <source>
        <dbReference type="ARBA" id="ARBA00023049"/>
    </source>
</evidence>
<dbReference type="PANTHER" id="PTHR42837:SF2">
    <property type="entry name" value="MEMBRANE METALLOPROTEASE ARASP2, CHLOROPLASTIC-RELATED"/>
    <property type="match status" value="1"/>
</dbReference>
<dbReference type="CDD" id="cd06163">
    <property type="entry name" value="S2P-M50_PDZ_RseP-like"/>
    <property type="match status" value="1"/>
</dbReference>
<dbReference type="PROSITE" id="PS50106">
    <property type="entry name" value="PDZ"/>
    <property type="match status" value="1"/>
</dbReference>
<dbReference type="Pfam" id="PF02163">
    <property type="entry name" value="Peptidase_M50"/>
    <property type="match status" value="1"/>
</dbReference>
<evidence type="ECO:0000256" key="10">
    <source>
        <dbReference type="ARBA" id="ARBA00023136"/>
    </source>
</evidence>
<dbReference type="EMBL" id="JBHSSW010000066">
    <property type="protein sequence ID" value="MFC6199959.1"/>
    <property type="molecule type" value="Genomic_DNA"/>
</dbReference>
<proteinExistence type="inferred from homology"/>
<accession>A0ABW1SEV7</accession>
<name>A0ABW1SEV7_9PROT</name>
<keyword evidence="5 11" id="KW-0812">Transmembrane</keyword>
<dbReference type="InterPro" id="IPR036034">
    <property type="entry name" value="PDZ_sf"/>
</dbReference>
<keyword evidence="10 11" id="KW-0472">Membrane</keyword>
<evidence type="ECO:0000256" key="2">
    <source>
        <dbReference type="ARBA" id="ARBA00004141"/>
    </source>
</evidence>
<sequence length="384" mass="41580">MSLPVLTLIYLLTPIIVISVVIIIHELGHYWAGRAFNSAIKSYSIGFGPQLLSLRDKRGTDWKISALPLGGFVSWFDDDDPELEKRNAAGVQVSGLNVWKRAVIAVAGPLANFILAIAVFAGFGMTLGDPLVQIQITNVEENSAAQEAGLLPGDIFLEVNGREANKQDRFQQEIKLSSGDPVRFVVERDGAPLAITATPKRAEMDNGVGIKQQTGKLGIEYRPTLVDRNRLNPVAAIGYGARETYNAVATSIRMLGRIVTGKESIQSLSGPVGIANTVGTTAKASLEIEQISFMQRLYVAGMSMLQLIAYISVAVGFFNLLPLPILDGGRLVFHAYEALTGRLPSERIEAVSMTLTLAFLAMMALFITIGDFQETGLLEVFRGL</sequence>
<feature type="transmembrane region" description="Helical" evidence="11">
    <location>
        <begin position="6"/>
        <end position="24"/>
    </location>
</feature>
<evidence type="ECO:0000256" key="7">
    <source>
        <dbReference type="ARBA" id="ARBA00022833"/>
    </source>
</evidence>
<feature type="transmembrane region" description="Helical" evidence="11">
    <location>
        <begin position="350"/>
        <end position="369"/>
    </location>
</feature>
<keyword evidence="4" id="KW-0645">Protease</keyword>
<evidence type="ECO:0000259" key="12">
    <source>
        <dbReference type="PROSITE" id="PS50106"/>
    </source>
</evidence>
<organism evidence="13 14">
    <name type="scientific">Ponticaulis profundi</name>
    <dbReference type="NCBI Taxonomy" id="2665222"/>
    <lineage>
        <taxon>Bacteria</taxon>
        <taxon>Pseudomonadati</taxon>
        <taxon>Pseudomonadota</taxon>
        <taxon>Alphaproteobacteria</taxon>
        <taxon>Hyphomonadales</taxon>
        <taxon>Hyphomonadaceae</taxon>
        <taxon>Ponticaulis</taxon>
    </lineage>
</organism>
<keyword evidence="7" id="KW-0862">Zinc</keyword>
<dbReference type="Pfam" id="PF17820">
    <property type="entry name" value="PDZ_6"/>
    <property type="match status" value="1"/>
</dbReference>
<keyword evidence="14" id="KW-1185">Reference proteome</keyword>
<evidence type="ECO:0000256" key="5">
    <source>
        <dbReference type="ARBA" id="ARBA00022692"/>
    </source>
</evidence>
<protein>
    <submittedName>
        <fullName evidence="13">M50 family metallopeptidase</fullName>
    </submittedName>
</protein>
<dbReference type="InterPro" id="IPR004387">
    <property type="entry name" value="Pept_M50_Zn"/>
</dbReference>
<evidence type="ECO:0000256" key="3">
    <source>
        <dbReference type="ARBA" id="ARBA00007931"/>
    </source>
</evidence>
<keyword evidence="9" id="KW-0482">Metalloprotease</keyword>
<comment type="similarity">
    <text evidence="3">Belongs to the peptidase M50B family.</text>
</comment>
<evidence type="ECO:0000313" key="14">
    <source>
        <dbReference type="Proteomes" id="UP001596303"/>
    </source>
</evidence>
<dbReference type="PANTHER" id="PTHR42837">
    <property type="entry name" value="REGULATOR OF SIGMA-E PROTEASE RSEP"/>
    <property type="match status" value="1"/>
</dbReference>
<evidence type="ECO:0000256" key="1">
    <source>
        <dbReference type="ARBA" id="ARBA00001947"/>
    </source>
</evidence>
<feature type="domain" description="PDZ" evidence="12">
    <location>
        <begin position="122"/>
        <end position="190"/>
    </location>
</feature>
<evidence type="ECO:0000256" key="4">
    <source>
        <dbReference type="ARBA" id="ARBA00022670"/>
    </source>
</evidence>
<dbReference type="InterPro" id="IPR008915">
    <property type="entry name" value="Peptidase_M50"/>
</dbReference>
<reference evidence="14" key="1">
    <citation type="journal article" date="2019" name="Int. J. Syst. Evol. Microbiol.">
        <title>The Global Catalogue of Microorganisms (GCM) 10K type strain sequencing project: providing services to taxonomists for standard genome sequencing and annotation.</title>
        <authorList>
            <consortium name="The Broad Institute Genomics Platform"/>
            <consortium name="The Broad Institute Genome Sequencing Center for Infectious Disease"/>
            <person name="Wu L."/>
            <person name="Ma J."/>
        </authorList>
    </citation>
    <scope>NUCLEOTIDE SEQUENCE [LARGE SCALE GENOMIC DNA]</scope>
    <source>
        <strain evidence="14">CGMCC-1.15741</strain>
    </source>
</reference>
<feature type="transmembrane region" description="Helical" evidence="11">
    <location>
        <begin position="102"/>
        <end position="125"/>
    </location>
</feature>
<gene>
    <name evidence="13" type="ORF">ACFQDM_17940</name>
</gene>
<dbReference type="CDD" id="cd23081">
    <property type="entry name" value="cpPDZ_EcRseP-like"/>
    <property type="match status" value="1"/>
</dbReference>